<accession>A0A7W7CH24</accession>
<feature type="signal peptide" evidence="2">
    <location>
        <begin position="1"/>
        <end position="23"/>
    </location>
</feature>
<dbReference type="EMBL" id="JACHMH010000001">
    <property type="protein sequence ID" value="MBB4679369.1"/>
    <property type="molecule type" value="Genomic_DNA"/>
</dbReference>
<proteinExistence type="predicted"/>
<comment type="caution">
    <text evidence="3">The sequence shown here is derived from an EMBL/GenBank/DDBJ whole genome shotgun (WGS) entry which is preliminary data.</text>
</comment>
<evidence type="ECO:0000313" key="4">
    <source>
        <dbReference type="Proteomes" id="UP000533598"/>
    </source>
</evidence>
<keyword evidence="4" id="KW-1185">Reference proteome</keyword>
<organism evidence="3 4">
    <name type="scientific">Crossiella cryophila</name>
    <dbReference type="NCBI Taxonomy" id="43355"/>
    <lineage>
        <taxon>Bacteria</taxon>
        <taxon>Bacillati</taxon>
        <taxon>Actinomycetota</taxon>
        <taxon>Actinomycetes</taxon>
        <taxon>Pseudonocardiales</taxon>
        <taxon>Pseudonocardiaceae</taxon>
        <taxon>Crossiella</taxon>
    </lineage>
</organism>
<dbReference type="RefSeq" id="WP_185005128.1">
    <property type="nucleotide sequence ID" value="NZ_BAAAUI010000001.1"/>
</dbReference>
<feature type="chain" id="PRO_5038538910" description="Lipoprotein" evidence="2">
    <location>
        <begin position="24"/>
        <end position="187"/>
    </location>
</feature>
<evidence type="ECO:0000256" key="2">
    <source>
        <dbReference type="SAM" id="SignalP"/>
    </source>
</evidence>
<feature type="region of interest" description="Disordered" evidence="1">
    <location>
        <begin position="30"/>
        <end position="50"/>
    </location>
</feature>
<evidence type="ECO:0000256" key="1">
    <source>
        <dbReference type="SAM" id="MobiDB-lite"/>
    </source>
</evidence>
<reference evidence="3 4" key="1">
    <citation type="submission" date="2020-08" db="EMBL/GenBank/DDBJ databases">
        <title>Sequencing the genomes of 1000 actinobacteria strains.</title>
        <authorList>
            <person name="Klenk H.-P."/>
        </authorList>
    </citation>
    <scope>NUCLEOTIDE SEQUENCE [LARGE SCALE GENOMIC DNA]</scope>
    <source>
        <strain evidence="3 4">DSM 44230</strain>
    </source>
</reference>
<keyword evidence="2" id="KW-0732">Signal</keyword>
<name>A0A7W7CH24_9PSEU</name>
<dbReference type="AlphaFoldDB" id="A0A7W7CH24"/>
<sequence>MRRRIGPAVALGAALLAAGCATVGGVQVEGPASQVKPPPTSPPTSSGTAPSADAIAILRADPQVGEKIKLQLKPCGDSRYAVDVRFTDMTGDGNAELLASIRACAGSVSGAYPGRGVLGSYIYDLTATPPRRLFGTEEPGNVIKVEPSIGFVLSHPVYEPADRSCCPSGEEITVYRWTGTAFEEFKK</sequence>
<dbReference type="PROSITE" id="PS51257">
    <property type="entry name" value="PROKAR_LIPOPROTEIN"/>
    <property type="match status" value="1"/>
</dbReference>
<evidence type="ECO:0008006" key="5">
    <source>
        <dbReference type="Google" id="ProtNLM"/>
    </source>
</evidence>
<gene>
    <name evidence="3" type="ORF">HNR67_005487</name>
</gene>
<dbReference type="Proteomes" id="UP000533598">
    <property type="component" value="Unassembled WGS sequence"/>
</dbReference>
<evidence type="ECO:0000313" key="3">
    <source>
        <dbReference type="EMBL" id="MBB4679369.1"/>
    </source>
</evidence>
<protein>
    <recommendedName>
        <fullName evidence="5">Lipoprotein</fullName>
    </recommendedName>
</protein>